<dbReference type="EMBL" id="JABSTU010000004">
    <property type="protein sequence ID" value="KAH8033272.1"/>
    <property type="molecule type" value="Genomic_DNA"/>
</dbReference>
<gene>
    <name evidence="1" type="ORF">HPB51_008755</name>
</gene>
<accession>A0A9J6EGX7</accession>
<evidence type="ECO:0000313" key="2">
    <source>
        <dbReference type="Proteomes" id="UP000821866"/>
    </source>
</evidence>
<reference evidence="1" key="1">
    <citation type="journal article" date="2020" name="Cell">
        <title>Large-Scale Comparative Analyses of Tick Genomes Elucidate Their Genetic Diversity and Vector Capacities.</title>
        <authorList>
            <consortium name="Tick Genome and Microbiome Consortium (TIGMIC)"/>
            <person name="Jia N."/>
            <person name="Wang J."/>
            <person name="Shi W."/>
            <person name="Du L."/>
            <person name="Sun Y."/>
            <person name="Zhan W."/>
            <person name="Jiang J.F."/>
            <person name="Wang Q."/>
            <person name="Zhang B."/>
            <person name="Ji P."/>
            <person name="Bell-Sakyi L."/>
            <person name="Cui X.M."/>
            <person name="Yuan T.T."/>
            <person name="Jiang B.G."/>
            <person name="Yang W.F."/>
            <person name="Lam T.T."/>
            <person name="Chang Q.C."/>
            <person name="Ding S.J."/>
            <person name="Wang X.J."/>
            <person name="Zhu J.G."/>
            <person name="Ruan X.D."/>
            <person name="Zhao L."/>
            <person name="Wei J.T."/>
            <person name="Ye R.Z."/>
            <person name="Que T.C."/>
            <person name="Du C.H."/>
            <person name="Zhou Y.H."/>
            <person name="Cheng J.X."/>
            <person name="Dai P.F."/>
            <person name="Guo W.B."/>
            <person name="Han X.H."/>
            <person name="Huang E.J."/>
            <person name="Li L.F."/>
            <person name="Wei W."/>
            <person name="Gao Y.C."/>
            <person name="Liu J.Z."/>
            <person name="Shao H.Z."/>
            <person name="Wang X."/>
            <person name="Wang C.C."/>
            <person name="Yang T.C."/>
            <person name="Huo Q.B."/>
            <person name="Li W."/>
            <person name="Chen H.Y."/>
            <person name="Chen S.E."/>
            <person name="Zhou L.G."/>
            <person name="Ni X.B."/>
            <person name="Tian J.H."/>
            <person name="Sheng Y."/>
            <person name="Liu T."/>
            <person name="Pan Y.S."/>
            <person name="Xia L.Y."/>
            <person name="Li J."/>
            <person name="Zhao F."/>
            <person name="Cao W.C."/>
        </authorList>
    </citation>
    <scope>NUCLEOTIDE SEQUENCE</scope>
    <source>
        <strain evidence="1">Rmic-2018</strain>
    </source>
</reference>
<organism evidence="1 2">
    <name type="scientific">Rhipicephalus microplus</name>
    <name type="common">Cattle tick</name>
    <name type="synonym">Boophilus microplus</name>
    <dbReference type="NCBI Taxonomy" id="6941"/>
    <lineage>
        <taxon>Eukaryota</taxon>
        <taxon>Metazoa</taxon>
        <taxon>Ecdysozoa</taxon>
        <taxon>Arthropoda</taxon>
        <taxon>Chelicerata</taxon>
        <taxon>Arachnida</taxon>
        <taxon>Acari</taxon>
        <taxon>Parasitiformes</taxon>
        <taxon>Ixodida</taxon>
        <taxon>Ixodoidea</taxon>
        <taxon>Ixodidae</taxon>
        <taxon>Rhipicephalinae</taxon>
        <taxon>Rhipicephalus</taxon>
        <taxon>Boophilus</taxon>
    </lineage>
</organism>
<evidence type="ECO:0000313" key="1">
    <source>
        <dbReference type="EMBL" id="KAH8033272.1"/>
    </source>
</evidence>
<name>A0A9J6EGX7_RHIMP</name>
<proteinExistence type="predicted"/>
<sequence>MVAPAPFRTRKTHSVQIRLSSVLFDKVMMIVGDPSDMRQFISRQEDVAFSDLVWVAVLHAFPQAVLQLYLLLFPGGADLLRGDWPDYTGGSHEVLSLYYAVNDRGRHTFVKTVFRIVQQVPS</sequence>
<dbReference type="AlphaFoldDB" id="A0A9J6EGX7"/>
<dbReference type="Proteomes" id="UP000821866">
    <property type="component" value="Chromosome 2"/>
</dbReference>
<comment type="caution">
    <text evidence="1">The sequence shown here is derived from an EMBL/GenBank/DDBJ whole genome shotgun (WGS) entry which is preliminary data.</text>
</comment>
<protein>
    <submittedName>
        <fullName evidence="1">Uncharacterized protein</fullName>
    </submittedName>
</protein>
<dbReference type="VEuPathDB" id="VectorBase:LOC119161193"/>
<keyword evidence="2" id="KW-1185">Reference proteome</keyword>
<reference evidence="1" key="2">
    <citation type="submission" date="2021-09" db="EMBL/GenBank/DDBJ databases">
        <authorList>
            <person name="Jia N."/>
            <person name="Wang J."/>
            <person name="Shi W."/>
            <person name="Du L."/>
            <person name="Sun Y."/>
            <person name="Zhan W."/>
            <person name="Jiang J."/>
            <person name="Wang Q."/>
            <person name="Zhang B."/>
            <person name="Ji P."/>
            <person name="Sakyi L.B."/>
            <person name="Cui X."/>
            <person name="Yuan T."/>
            <person name="Jiang B."/>
            <person name="Yang W."/>
            <person name="Lam T.T.-Y."/>
            <person name="Chang Q."/>
            <person name="Ding S."/>
            <person name="Wang X."/>
            <person name="Zhu J."/>
            <person name="Ruan X."/>
            <person name="Zhao L."/>
            <person name="Wei J."/>
            <person name="Que T."/>
            <person name="Du C."/>
            <person name="Cheng J."/>
            <person name="Dai P."/>
            <person name="Han X."/>
            <person name="Huang E."/>
            <person name="Gao Y."/>
            <person name="Liu J."/>
            <person name="Shao H."/>
            <person name="Ye R."/>
            <person name="Li L."/>
            <person name="Wei W."/>
            <person name="Wang X."/>
            <person name="Wang C."/>
            <person name="Huo Q."/>
            <person name="Li W."/>
            <person name="Guo W."/>
            <person name="Chen H."/>
            <person name="Chen S."/>
            <person name="Zhou L."/>
            <person name="Zhou L."/>
            <person name="Ni X."/>
            <person name="Tian J."/>
            <person name="Zhou Y."/>
            <person name="Sheng Y."/>
            <person name="Liu T."/>
            <person name="Pan Y."/>
            <person name="Xia L."/>
            <person name="Li J."/>
            <person name="Zhao F."/>
            <person name="Cao W."/>
        </authorList>
    </citation>
    <scope>NUCLEOTIDE SEQUENCE</scope>
    <source>
        <strain evidence="1">Rmic-2018</strain>
        <tissue evidence="1">Larvae</tissue>
    </source>
</reference>